<feature type="domain" description="DUF6534" evidence="2">
    <location>
        <begin position="79"/>
        <end position="183"/>
    </location>
</feature>
<organism evidence="3 4">
    <name type="scientific">Galerina marginata (strain CBS 339.88)</name>
    <dbReference type="NCBI Taxonomy" id="685588"/>
    <lineage>
        <taxon>Eukaryota</taxon>
        <taxon>Fungi</taxon>
        <taxon>Dikarya</taxon>
        <taxon>Basidiomycota</taxon>
        <taxon>Agaricomycotina</taxon>
        <taxon>Agaricomycetes</taxon>
        <taxon>Agaricomycetidae</taxon>
        <taxon>Agaricales</taxon>
        <taxon>Agaricineae</taxon>
        <taxon>Strophariaceae</taxon>
        <taxon>Galerina</taxon>
    </lineage>
</organism>
<dbReference type="HOGENOM" id="CLU_1288984_0_0_1"/>
<dbReference type="EMBL" id="KL142369">
    <property type="protein sequence ID" value="KDR82710.1"/>
    <property type="molecule type" value="Genomic_DNA"/>
</dbReference>
<keyword evidence="4" id="KW-1185">Reference proteome</keyword>
<evidence type="ECO:0000256" key="1">
    <source>
        <dbReference type="SAM" id="Phobius"/>
    </source>
</evidence>
<dbReference type="OrthoDB" id="3203775at2759"/>
<dbReference type="InterPro" id="IPR045339">
    <property type="entry name" value="DUF6534"/>
</dbReference>
<keyword evidence="1" id="KW-0472">Membrane</keyword>
<reference evidence="4" key="1">
    <citation type="journal article" date="2014" name="Proc. Natl. Acad. Sci. U.S.A.">
        <title>Extensive sampling of basidiomycete genomes demonstrates inadequacy of the white-rot/brown-rot paradigm for wood decay fungi.</title>
        <authorList>
            <person name="Riley R."/>
            <person name="Salamov A.A."/>
            <person name="Brown D.W."/>
            <person name="Nagy L.G."/>
            <person name="Floudas D."/>
            <person name="Held B.W."/>
            <person name="Levasseur A."/>
            <person name="Lombard V."/>
            <person name="Morin E."/>
            <person name="Otillar R."/>
            <person name="Lindquist E.A."/>
            <person name="Sun H."/>
            <person name="LaButti K.M."/>
            <person name="Schmutz J."/>
            <person name="Jabbour D."/>
            <person name="Luo H."/>
            <person name="Baker S.E."/>
            <person name="Pisabarro A.G."/>
            <person name="Walton J.D."/>
            <person name="Blanchette R.A."/>
            <person name="Henrissat B."/>
            <person name="Martin F."/>
            <person name="Cullen D."/>
            <person name="Hibbett D.S."/>
            <person name="Grigoriev I.V."/>
        </authorList>
    </citation>
    <scope>NUCLEOTIDE SEQUENCE [LARGE SCALE GENOMIC DNA]</scope>
    <source>
        <strain evidence="4">CBS 339.88</strain>
    </source>
</reference>
<keyword evidence="1" id="KW-1133">Transmembrane helix</keyword>
<feature type="transmembrane region" description="Helical" evidence="1">
    <location>
        <begin position="132"/>
        <end position="153"/>
    </location>
</feature>
<dbReference type="Pfam" id="PF20152">
    <property type="entry name" value="DUF6534"/>
    <property type="match status" value="1"/>
</dbReference>
<protein>
    <recommendedName>
        <fullName evidence="2">DUF6534 domain-containing protein</fullName>
    </recommendedName>
</protein>
<keyword evidence="1" id="KW-0812">Transmembrane</keyword>
<feature type="transmembrane region" description="Helical" evidence="1">
    <location>
        <begin position="71"/>
        <end position="95"/>
    </location>
</feature>
<evidence type="ECO:0000313" key="4">
    <source>
        <dbReference type="Proteomes" id="UP000027222"/>
    </source>
</evidence>
<evidence type="ECO:0000313" key="3">
    <source>
        <dbReference type="EMBL" id="KDR82710.1"/>
    </source>
</evidence>
<sequence>MLSALQILEIIVKLLRLYTHSGDDPIFSSGLPAFACEVDERHSGPDQFKQTPGPLVLVFPLRIGCWCPIQFLRVALVVSVVTDILINIALIFHLHKARGSVIATRQYACLLFYLSEHSAFLFSRIVQRITRLAIITGCATSLIVVAMMIAVLVRPIAAIANGIGSCIGRAYSPTMMYILLNRDEMSKDPWLHVIVDTQSMPPLTPQVTVLVSLY</sequence>
<evidence type="ECO:0000259" key="2">
    <source>
        <dbReference type="Pfam" id="PF20152"/>
    </source>
</evidence>
<accession>A0A067THK3</accession>
<dbReference type="Proteomes" id="UP000027222">
    <property type="component" value="Unassembled WGS sequence"/>
</dbReference>
<gene>
    <name evidence="3" type="ORF">GALMADRAFT_843311</name>
</gene>
<dbReference type="AlphaFoldDB" id="A0A067THK3"/>
<proteinExistence type="predicted"/>
<name>A0A067THK3_GALM3</name>